<comment type="caution">
    <text evidence="1">The sequence shown here is derived from an EMBL/GenBank/DDBJ whole genome shotgun (WGS) entry which is preliminary data.</text>
</comment>
<evidence type="ECO:0000313" key="2">
    <source>
        <dbReference type="Proteomes" id="UP000608450"/>
    </source>
</evidence>
<accession>A0ABS0KWE4</accession>
<evidence type="ECO:0008006" key="3">
    <source>
        <dbReference type="Google" id="ProtNLM"/>
    </source>
</evidence>
<dbReference type="EMBL" id="JADTFC010000130">
    <property type="protein sequence ID" value="MBG6291650.1"/>
    <property type="molecule type" value="Genomic_DNA"/>
</dbReference>
<evidence type="ECO:0000313" key="1">
    <source>
        <dbReference type="EMBL" id="MBG6291650.1"/>
    </source>
</evidence>
<sequence>MRLAFLKELFDGGLLVGATVEPAEVDGWLLKVTKQSGEVVAVTLAAQTSQVKVYNRVNAAMMDAWRIGFRSVAVTLPDDFELTGAR</sequence>
<keyword evidence="2" id="KW-1185">Reference proteome</keyword>
<proteinExistence type="predicted"/>
<dbReference type="RefSeq" id="WP_034017860.1">
    <property type="nucleotide sequence ID" value="NZ_JADTFC010000130.1"/>
</dbReference>
<protein>
    <recommendedName>
        <fullName evidence="3">MobD protein</fullName>
    </recommendedName>
</protein>
<organism evidence="1 2">
    <name type="scientific">Pseudomonas nitroreducens</name>
    <dbReference type="NCBI Taxonomy" id="46680"/>
    <lineage>
        <taxon>Bacteria</taxon>
        <taxon>Pseudomonadati</taxon>
        <taxon>Pseudomonadota</taxon>
        <taxon>Gammaproteobacteria</taxon>
        <taxon>Pseudomonadales</taxon>
        <taxon>Pseudomonadaceae</taxon>
        <taxon>Pseudomonas</taxon>
    </lineage>
</organism>
<gene>
    <name evidence="1" type="ORF">I5I61_29690</name>
</gene>
<dbReference type="Proteomes" id="UP000608450">
    <property type="component" value="Unassembled WGS sequence"/>
</dbReference>
<reference evidence="1 2" key="1">
    <citation type="submission" date="2020-11" db="EMBL/GenBank/DDBJ databases">
        <title>Enhanced detection system for hospital associated transmission using whole genome sequencing surveillance.</title>
        <authorList>
            <person name="Harrison L.H."/>
            <person name="Van Tyne D."/>
            <person name="Marsh J.W."/>
            <person name="Griffith M.P."/>
            <person name="Snyder D.J."/>
            <person name="Cooper V.S."/>
            <person name="Mustapha M."/>
        </authorList>
    </citation>
    <scope>NUCLEOTIDE SEQUENCE [LARGE SCALE GENOMIC DNA]</scope>
    <source>
        <strain evidence="1 2">PSA00705</strain>
    </source>
</reference>
<name>A0ABS0KWE4_PSENT</name>